<organism evidence="1 2">
    <name type="scientific">Chlamydomonas incerta</name>
    <dbReference type="NCBI Taxonomy" id="51695"/>
    <lineage>
        <taxon>Eukaryota</taxon>
        <taxon>Viridiplantae</taxon>
        <taxon>Chlorophyta</taxon>
        <taxon>core chlorophytes</taxon>
        <taxon>Chlorophyceae</taxon>
        <taxon>CS clade</taxon>
        <taxon>Chlamydomonadales</taxon>
        <taxon>Chlamydomonadaceae</taxon>
        <taxon>Chlamydomonas</taxon>
    </lineage>
</organism>
<name>A0A836B182_CHLIN</name>
<accession>A0A836B182</accession>
<gene>
    <name evidence="1" type="ORF">HXX76_001124</name>
</gene>
<dbReference type="Proteomes" id="UP000650467">
    <property type="component" value="Unassembled WGS sequence"/>
</dbReference>
<proteinExistence type="predicted"/>
<comment type="caution">
    <text evidence="1">The sequence shown here is derived from an EMBL/GenBank/DDBJ whole genome shotgun (WGS) entry which is preliminary data.</text>
</comment>
<sequence length="401" mass="40120">MSSFPGFVSVALERLESCLHATPGLTGYCLITNNGQVCSPAKGPLLEDLQASAVDPALITSTAAAAAPPPTVVSQFLRPFNTLQPTVSFSALGAKLQVVHQAEGAVFALGPRRRVGLGVCLVPQGVVVLTFDRTLPLPAAVGAAERCAAGIRAACAAADGGDGAMSDLSNALLQLAHLPGLALPQPLAALRPDVRAAAAAKLARQQEALAAALADRVAQMAACVEDLARAVEALEQVPQEEAWMRSSPVFHTFPLPRLRQLLAGVVEQYRLEQHSKAAAAAAITALMVGPAAAAESDAAEAAGAGADACAGGAAAGVGRTRADARGLAVLAAVSAAGKGGGAGPSAGGGGGAGGGGAGRLDAARLSELCMTYVSVWMLSPYLEEQAAEEVLGAITEDMVGF</sequence>
<reference evidence="1" key="1">
    <citation type="journal article" date="2020" name="bioRxiv">
        <title>Comparative genomics of Chlamydomonas.</title>
        <authorList>
            <person name="Craig R.J."/>
            <person name="Hasan A.R."/>
            <person name="Ness R.W."/>
            <person name="Keightley P.D."/>
        </authorList>
    </citation>
    <scope>NUCLEOTIDE SEQUENCE</scope>
    <source>
        <strain evidence="1">SAG 7.73</strain>
    </source>
</reference>
<dbReference type="PANTHER" id="PTHR15827:SF2">
    <property type="entry name" value="CYCLIN-DEPENDENT KINASE 2-INTERACTING PROTEIN"/>
    <property type="match status" value="1"/>
</dbReference>
<dbReference type="PANTHER" id="PTHR15827">
    <property type="entry name" value="CYCLIN-DEPENDENT KINASE 2-INTERACTING PROTEIN"/>
    <property type="match status" value="1"/>
</dbReference>
<keyword evidence="2" id="KW-1185">Reference proteome</keyword>
<dbReference type="EMBL" id="JAEHOC010000002">
    <property type="protein sequence ID" value="KAG2444368.1"/>
    <property type="molecule type" value="Genomic_DNA"/>
</dbReference>
<evidence type="ECO:0000313" key="1">
    <source>
        <dbReference type="EMBL" id="KAG2444368.1"/>
    </source>
</evidence>
<dbReference type="AlphaFoldDB" id="A0A836B182"/>
<evidence type="ECO:0000313" key="2">
    <source>
        <dbReference type="Proteomes" id="UP000650467"/>
    </source>
</evidence>
<protein>
    <submittedName>
        <fullName evidence="1">Uncharacterized protein</fullName>
    </submittedName>
</protein>
<dbReference type="OrthoDB" id="538708at2759"/>